<sequence length="359" mass="41636">MAKDNIQAELKFEDLPDYSSVLGKLNKRKDPKHLIMGNGFSMAYDHKIFSYNALYDFIEKLEDPVLSKLFKVINTKNFELVMQQLDYFIEIAEAFDTDKKLTQKLKGANSKLRSSLINAITDLHPEHVFEIAEEKSEKCAAFLNEFLEKDGKVFTTNYDLLMYWVLMRNNATKGIDGFGKEVLNPKEVKRGEEPELSDLYWGKNKDDQTVFFVHGTLPIFNTGIEIIKEVYDSEHYLLQNVKERLDKKEYPIFVTAGNGEEKLKHIRHNRYLSFCYEELTKMEGSLISFGFNFGNYDEHIIDAINKAAKQGGIPKDGRRLWSVYIGVYSEKDLDHIKEIQGKFKCKVNVYNARTAPIWN</sequence>
<name>A0A2N0TS98_9FLAO</name>
<comment type="caution">
    <text evidence="1">The sequence shown here is derived from an EMBL/GenBank/DDBJ whole genome shotgun (WGS) entry which is preliminary data.</text>
</comment>
<gene>
    <name evidence="1" type="ORF">APR41_05225</name>
</gene>
<evidence type="ECO:0000313" key="1">
    <source>
        <dbReference type="EMBL" id="PKD17613.1"/>
    </source>
</evidence>
<evidence type="ECO:0000313" key="2">
    <source>
        <dbReference type="Proteomes" id="UP000232673"/>
    </source>
</evidence>
<evidence type="ECO:0008006" key="3">
    <source>
        <dbReference type="Google" id="ProtNLM"/>
    </source>
</evidence>
<dbReference type="Proteomes" id="UP000232673">
    <property type="component" value="Unassembled WGS sequence"/>
</dbReference>
<dbReference type="Pfam" id="PF16263">
    <property type="entry name" value="DUF4917"/>
    <property type="match status" value="1"/>
</dbReference>
<dbReference type="RefSeq" id="WP_079712200.1">
    <property type="nucleotide sequence ID" value="NZ_FUZC01000003.1"/>
</dbReference>
<dbReference type="EMBL" id="LKTS01000034">
    <property type="protein sequence ID" value="PKD17613.1"/>
    <property type="molecule type" value="Genomic_DNA"/>
</dbReference>
<keyword evidence="2" id="KW-1185">Reference proteome</keyword>
<dbReference type="STRING" id="447422.SAMN05660903_01070"/>
<dbReference type="AlphaFoldDB" id="A0A2N0TS98"/>
<dbReference type="InterPro" id="IPR032581">
    <property type="entry name" value="DUF4917"/>
</dbReference>
<proteinExistence type="predicted"/>
<dbReference type="OrthoDB" id="828244at2"/>
<accession>A0A2N0TS98</accession>
<protein>
    <recommendedName>
        <fullName evidence="3">DUF4917 domain-containing protein</fullName>
    </recommendedName>
</protein>
<reference evidence="1 2" key="1">
    <citation type="submission" date="2015-10" db="EMBL/GenBank/DDBJ databases">
        <title>Draft genome sequence of Salegentibacter salinarum KCTC 12975.</title>
        <authorList>
            <person name="Lin W."/>
            <person name="Zheng Q."/>
        </authorList>
    </citation>
    <scope>NUCLEOTIDE SEQUENCE [LARGE SCALE GENOMIC DNA]</scope>
    <source>
        <strain evidence="1 2">KCTC 12975</strain>
    </source>
</reference>
<organism evidence="1 2">
    <name type="scientific">Salegentibacter salinarum</name>
    <dbReference type="NCBI Taxonomy" id="447422"/>
    <lineage>
        <taxon>Bacteria</taxon>
        <taxon>Pseudomonadati</taxon>
        <taxon>Bacteroidota</taxon>
        <taxon>Flavobacteriia</taxon>
        <taxon>Flavobacteriales</taxon>
        <taxon>Flavobacteriaceae</taxon>
        <taxon>Salegentibacter</taxon>
    </lineage>
</organism>